<accession>A0ABV8ZU68</accession>
<gene>
    <name evidence="3" type="ORF">ACFO0R_16720</name>
</gene>
<comment type="caution">
    <text evidence="3">The sequence shown here is derived from an EMBL/GenBank/DDBJ whole genome shotgun (WGS) entry which is preliminary data.</text>
</comment>
<feature type="compositionally biased region" description="Basic and acidic residues" evidence="1">
    <location>
        <begin position="28"/>
        <end position="42"/>
    </location>
</feature>
<organism evidence="3 4">
    <name type="scientific">Chromobacterium aquaticum</name>
    <dbReference type="NCBI Taxonomy" id="467180"/>
    <lineage>
        <taxon>Bacteria</taxon>
        <taxon>Pseudomonadati</taxon>
        <taxon>Pseudomonadota</taxon>
        <taxon>Betaproteobacteria</taxon>
        <taxon>Neisseriales</taxon>
        <taxon>Chromobacteriaceae</taxon>
        <taxon>Chromobacterium</taxon>
    </lineage>
</organism>
<evidence type="ECO:0008006" key="5">
    <source>
        <dbReference type="Google" id="ProtNLM"/>
    </source>
</evidence>
<feature type="region of interest" description="Disordered" evidence="1">
    <location>
        <begin position="28"/>
        <end position="113"/>
    </location>
</feature>
<keyword evidence="2" id="KW-0732">Signal</keyword>
<evidence type="ECO:0000256" key="2">
    <source>
        <dbReference type="SAM" id="SignalP"/>
    </source>
</evidence>
<feature type="chain" id="PRO_5045377469" description="Lipoprotein" evidence="2">
    <location>
        <begin position="27"/>
        <end position="113"/>
    </location>
</feature>
<keyword evidence="4" id="KW-1185">Reference proteome</keyword>
<reference evidence="4" key="1">
    <citation type="journal article" date="2019" name="Int. J. Syst. Evol. Microbiol.">
        <title>The Global Catalogue of Microorganisms (GCM) 10K type strain sequencing project: providing services to taxonomists for standard genome sequencing and annotation.</title>
        <authorList>
            <consortium name="The Broad Institute Genomics Platform"/>
            <consortium name="The Broad Institute Genome Sequencing Center for Infectious Disease"/>
            <person name="Wu L."/>
            <person name="Ma J."/>
        </authorList>
    </citation>
    <scope>NUCLEOTIDE SEQUENCE [LARGE SCALE GENOMIC DNA]</scope>
    <source>
        <strain evidence="4">CGMCC 4.7608</strain>
    </source>
</reference>
<name>A0ABV8ZU68_9NEIS</name>
<feature type="compositionally biased region" description="Low complexity" evidence="1">
    <location>
        <begin position="93"/>
        <end position="104"/>
    </location>
</feature>
<evidence type="ECO:0000256" key="1">
    <source>
        <dbReference type="SAM" id="MobiDB-lite"/>
    </source>
</evidence>
<dbReference type="Proteomes" id="UP001595999">
    <property type="component" value="Unassembled WGS sequence"/>
</dbReference>
<sequence>MKTNARPLMLASLLAASLLFAAQARAESEWQKEHPRREEINQRLHHQDHRINRELKDGKISRDEARKLHREDRDIRQQEQGMAKMDHGHITKQEQNTLNQEENQVGQQIKNGN</sequence>
<dbReference type="EMBL" id="JBHSEK010000012">
    <property type="protein sequence ID" value="MFC4491257.1"/>
    <property type="molecule type" value="Genomic_DNA"/>
</dbReference>
<feature type="signal peptide" evidence="2">
    <location>
        <begin position="1"/>
        <end position="26"/>
    </location>
</feature>
<dbReference type="RefSeq" id="WP_231461588.1">
    <property type="nucleotide sequence ID" value="NZ_JAJOHW010000037.1"/>
</dbReference>
<evidence type="ECO:0000313" key="3">
    <source>
        <dbReference type="EMBL" id="MFC4491257.1"/>
    </source>
</evidence>
<protein>
    <recommendedName>
        <fullName evidence="5">Lipoprotein</fullName>
    </recommendedName>
</protein>
<feature type="compositionally biased region" description="Basic and acidic residues" evidence="1">
    <location>
        <begin position="49"/>
        <end position="77"/>
    </location>
</feature>
<evidence type="ECO:0000313" key="4">
    <source>
        <dbReference type="Proteomes" id="UP001595999"/>
    </source>
</evidence>
<proteinExistence type="predicted"/>